<name>A0ABU4JZL7_9ACTN</name>
<gene>
    <name evidence="1" type="ORF">R2363_00565</name>
</gene>
<sequence length="92" mass="9635">LAAGHFTSMVASHGDVAKLGVVHRGKPVTVALNIGAGVIVGVIDDRDDFNGDSRLTGDFRRVFSRLQGVVDKTAFAVGIDANGDFRTLIVIA</sequence>
<comment type="caution">
    <text evidence="1">The sequence shown here is derived from an EMBL/GenBank/DDBJ whole genome shotgun (WGS) entry which is preliminary data.</text>
</comment>
<reference evidence="1 2" key="1">
    <citation type="submission" date="2023-10" db="EMBL/GenBank/DDBJ databases">
        <authorList>
            <person name="Wang X.X."/>
        </authorList>
    </citation>
    <scope>NUCLEOTIDE SEQUENCE [LARGE SCALE GENOMIC DNA]</scope>
    <source>
        <strain evidence="1 2">NBRC 12816</strain>
    </source>
</reference>
<dbReference type="EMBL" id="JAWJZF010000113">
    <property type="protein sequence ID" value="MDX2290687.1"/>
    <property type="molecule type" value="Genomic_DNA"/>
</dbReference>
<proteinExistence type="predicted"/>
<organism evidence="1 2">
    <name type="scientific">Streptomyces roseolus</name>
    <dbReference type="NCBI Taxonomy" id="67358"/>
    <lineage>
        <taxon>Bacteria</taxon>
        <taxon>Bacillati</taxon>
        <taxon>Actinomycetota</taxon>
        <taxon>Actinomycetes</taxon>
        <taxon>Kitasatosporales</taxon>
        <taxon>Streptomycetaceae</taxon>
        <taxon>Streptomyces</taxon>
    </lineage>
</organism>
<dbReference type="RefSeq" id="WP_319007296.1">
    <property type="nucleotide sequence ID" value="NZ_JAWJZF010000113.1"/>
</dbReference>
<accession>A0ABU4JZL7</accession>
<protein>
    <submittedName>
        <fullName evidence="1">Uncharacterized protein</fullName>
    </submittedName>
</protein>
<evidence type="ECO:0000313" key="2">
    <source>
        <dbReference type="Proteomes" id="UP001278571"/>
    </source>
</evidence>
<feature type="non-terminal residue" evidence="1">
    <location>
        <position position="1"/>
    </location>
</feature>
<evidence type="ECO:0000313" key="1">
    <source>
        <dbReference type="EMBL" id="MDX2290687.1"/>
    </source>
</evidence>
<dbReference type="Proteomes" id="UP001278571">
    <property type="component" value="Unassembled WGS sequence"/>
</dbReference>
<keyword evidence="2" id="KW-1185">Reference proteome</keyword>